<reference evidence="11 12" key="1">
    <citation type="submission" date="2017-01" db="EMBL/GenBank/DDBJ databases">
        <authorList>
            <person name="Mah S.A."/>
            <person name="Swanson W.J."/>
            <person name="Moy G.W."/>
            <person name="Vacquier V.D."/>
        </authorList>
    </citation>
    <scope>NUCLEOTIDE SEQUENCE [LARGE SCALE GENOMIC DNA]</scope>
    <source>
        <strain evidence="11 12">DSM 21219</strain>
    </source>
</reference>
<dbReference type="PANTHER" id="PTHR33540:SF2">
    <property type="entry name" value="TRNA THREONYLCARBAMOYLADENOSINE BIOSYNTHESIS PROTEIN TSAE"/>
    <property type="match status" value="1"/>
</dbReference>
<dbReference type="GO" id="GO:0005737">
    <property type="term" value="C:cytoplasm"/>
    <property type="evidence" value="ECO:0007669"/>
    <property type="project" value="UniProtKB-SubCell"/>
</dbReference>
<dbReference type="Gene3D" id="3.40.50.300">
    <property type="entry name" value="P-loop containing nucleotide triphosphate hydrolases"/>
    <property type="match status" value="1"/>
</dbReference>
<comment type="similarity">
    <text evidence="2">Belongs to the TsaE family.</text>
</comment>
<dbReference type="SUPFAM" id="SSF52540">
    <property type="entry name" value="P-loop containing nucleoside triphosphate hydrolases"/>
    <property type="match status" value="1"/>
</dbReference>
<dbReference type="GO" id="GO:0005524">
    <property type="term" value="F:ATP binding"/>
    <property type="evidence" value="ECO:0007669"/>
    <property type="project" value="UniProtKB-KW"/>
</dbReference>
<dbReference type="AlphaFoldDB" id="A0A1R3WUD5"/>
<evidence type="ECO:0000256" key="7">
    <source>
        <dbReference type="ARBA" id="ARBA00022741"/>
    </source>
</evidence>
<evidence type="ECO:0000313" key="11">
    <source>
        <dbReference type="EMBL" id="SIT80982.1"/>
    </source>
</evidence>
<keyword evidence="9" id="KW-0460">Magnesium</keyword>
<evidence type="ECO:0000256" key="6">
    <source>
        <dbReference type="ARBA" id="ARBA00022723"/>
    </source>
</evidence>
<comment type="subcellular location">
    <subcellularLocation>
        <location evidence="1">Cytoplasm</location>
    </subcellularLocation>
</comment>
<gene>
    <name evidence="11" type="ORF">SAMN05421849_1404</name>
</gene>
<keyword evidence="5" id="KW-0819">tRNA processing</keyword>
<evidence type="ECO:0000313" key="12">
    <source>
        <dbReference type="Proteomes" id="UP000192455"/>
    </source>
</evidence>
<dbReference type="EMBL" id="FTPS01000001">
    <property type="protein sequence ID" value="SIT80982.1"/>
    <property type="molecule type" value="Genomic_DNA"/>
</dbReference>
<dbReference type="Proteomes" id="UP000192455">
    <property type="component" value="Unassembled WGS sequence"/>
</dbReference>
<dbReference type="RefSeq" id="WP_076648969.1">
    <property type="nucleotide sequence ID" value="NZ_FTPS01000001.1"/>
</dbReference>
<evidence type="ECO:0000256" key="5">
    <source>
        <dbReference type="ARBA" id="ARBA00022694"/>
    </source>
</evidence>
<evidence type="ECO:0000256" key="9">
    <source>
        <dbReference type="ARBA" id="ARBA00022842"/>
    </source>
</evidence>
<evidence type="ECO:0000256" key="1">
    <source>
        <dbReference type="ARBA" id="ARBA00004496"/>
    </source>
</evidence>
<dbReference type="GO" id="GO:0046872">
    <property type="term" value="F:metal ion binding"/>
    <property type="evidence" value="ECO:0007669"/>
    <property type="project" value="UniProtKB-KW"/>
</dbReference>
<evidence type="ECO:0000256" key="3">
    <source>
        <dbReference type="ARBA" id="ARBA00019010"/>
    </source>
</evidence>
<evidence type="ECO:0000256" key="2">
    <source>
        <dbReference type="ARBA" id="ARBA00007599"/>
    </source>
</evidence>
<dbReference type="GO" id="GO:0002949">
    <property type="term" value="P:tRNA threonylcarbamoyladenosine modification"/>
    <property type="evidence" value="ECO:0007669"/>
    <property type="project" value="InterPro"/>
</dbReference>
<dbReference type="STRING" id="515897.SAMN05421849_1404"/>
<keyword evidence="4" id="KW-0963">Cytoplasm</keyword>
<name>A0A1R3WUD5_9RHOB</name>
<sequence length="159" mass="16909">MNATSVTLKSHSPAETAEVAARLAATLRGGDCLLLDGPVGAGKTHFARGLIQSLLPTPEDVPSPTYTLVQSYDTTAGPLFHADLYRLTGTDEIEELGLPEAFESAICIVEWPDRLGPLAPQDALRVTFAADDGAAEVRCISFGWSDARWSGRIPEISNA</sequence>
<proteinExistence type="inferred from homology"/>
<organism evidence="11 12">
    <name type="scientific">Pontibaca methylaminivorans</name>
    <dbReference type="NCBI Taxonomy" id="515897"/>
    <lineage>
        <taxon>Bacteria</taxon>
        <taxon>Pseudomonadati</taxon>
        <taxon>Pseudomonadota</taxon>
        <taxon>Alphaproteobacteria</taxon>
        <taxon>Rhodobacterales</taxon>
        <taxon>Roseobacteraceae</taxon>
        <taxon>Pontibaca</taxon>
    </lineage>
</organism>
<dbReference type="OrthoDB" id="9800307at2"/>
<evidence type="ECO:0000256" key="4">
    <source>
        <dbReference type="ARBA" id="ARBA00022490"/>
    </source>
</evidence>
<dbReference type="Pfam" id="PF02367">
    <property type="entry name" value="TsaE"/>
    <property type="match status" value="1"/>
</dbReference>
<evidence type="ECO:0000256" key="10">
    <source>
        <dbReference type="ARBA" id="ARBA00032441"/>
    </source>
</evidence>
<keyword evidence="7" id="KW-0547">Nucleotide-binding</keyword>
<accession>A0A1R3WUD5</accession>
<dbReference type="PANTHER" id="PTHR33540">
    <property type="entry name" value="TRNA THREONYLCARBAMOYLADENOSINE BIOSYNTHESIS PROTEIN TSAE"/>
    <property type="match status" value="1"/>
</dbReference>
<dbReference type="NCBIfam" id="TIGR00150">
    <property type="entry name" value="T6A_YjeE"/>
    <property type="match status" value="1"/>
</dbReference>
<dbReference type="InterPro" id="IPR003442">
    <property type="entry name" value="T6A_TsaE"/>
</dbReference>
<keyword evidence="6" id="KW-0479">Metal-binding</keyword>
<evidence type="ECO:0000256" key="8">
    <source>
        <dbReference type="ARBA" id="ARBA00022840"/>
    </source>
</evidence>
<keyword evidence="8" id="KW-0067">ATP-binding</keyword>
<keyword evidence="12" id="KW-1185">Reference proteome</keyword>
<protein>
    <recommendedName>
        <fullName evidence="3">tRNA threonylcarbamoyladenosine biosynthesis protein TsaE</fullName>
    </recommendedName>
    <alternativeName>
        <fullName evidence="10">t(6)A37 threonylcarbamoyladenosine biosynthesis protein TsaE</fullName>
    </alternativeName>
</protein>
<dbReference type="InterPro" id="IPR027417">
    <property type="entry name" value="P-loop_NTPase"/>
</dbReference>